<gene>
    <name evidence="2" type="ORF">KIW84_043056</name>
</gene>
<keyword evidence="3" id="KW-1185">Reference proteome</keyword>
<proteinExistence type="predicted"/>
<evidence type="ECO:0000313" key="2">
    <source>
        <dbReference type="EMBL" id="KAI5418682.1"/>
    </source>
</evidence>
<feature type="compositionally biased region" description="Polar residues" evidence="1">
    <location>
        <begin position="134"/>
        <end position="147"/>
    </location>
</feature>
<name>A0A9D4XEE7_PEA</name>
<feature type="region of interest" description="Disordered" evidence="1">
    <location>
        <begin position="111"/>
        <end position="171"/>
    </location>
</feature>
<dbReference type="Proteomes" id="UP001058974">
    <property type="component" value="Chromosome 4"/>
</dbReference>
<organism evidence="2 3">
    <name type="scientific">Pisum sativum</name>
    <name type="common">Garden pea</name>
    <name type="synonym">Lathyrus oleraceus</name>
    <dbReference type="NCBI Taxonomy" id="3888"/>
    <lineage>
        <taxon>Eukaryota</taxon>
        <taxon>Viridiplantae</taxon>
        <taxon>Streptophyta</taxon>
        <taxon>Embryophyta</taxon>
        <taxon>Tracheophyta</taxon>
        <taxon>Spermatophyta</taxon>
        <taxon>Magnoliopsida</taxon>
        <taxon>eudicotyledons</taxon>
        <taxon>Gunneridae</taxon>
        <taxon>Pentapetalae</taxon>
        <taxon>rosids</taxon>
        <taxon>fabids</taxon>
        <taxon>Fabales</taxon>
        <taxon>Fabaceae</taxon>
        <taxon>Papilionoideae</taxon>
        <taxon>50 kb inversion clade</taxon>
        <taxon>NPAAA clade</taxon>
        <taxon>Hologalegina</taxon>
        <taxon>IRL clade</taxon>
        <taxon>Fabeae</taxon>
        <taxon>Lathyrus</taxon>
    </lineage>
</organism>
<dbReference type="AlphaFoldDB" id="A0A9D4XEE7"/>
<dbReference type="Gramene" id="Psat04G0305600-T1">
    <property type="protein sequence ID" value="KAI5418682.1"/>
    <property type="gene ID" value="KIW84_043056"/>
</dbReference>
<accession>A0A9D4XEE7</accession>
<evidence type="ECO:0000313" key="3">
    <source>
        <dbReference type="Proteomes" id="UP001058974"/>
    </source>
</evidence>
<reference evidence="2 3" key="1">
    <citation type="journal article" date="2022" name="Nat. Genet.">
        <title>Improved pea reference genome and pan-genome highlight genomic features and evolutionary characteristics.</title>
        <authorList>
            <person name="Yang T."/>
            <person name="Liu R."/>
            <person name="Luo Y."/>
            <person name="Hu S."/>
            <person name="Wang D."/>
            <person name="Wang C."/>
            <person name="Pandey M.K."/>
            <person name="Ge S."/>
            <person name="Xu Q."/>
            <person name="Li N."/>
            <person name="Li G."/>
            <person name="Huang Y."/>
            <person name="Saxena R.K."/>
            <person name="Ji Y."/>
            <person name="Li M."/>
            <person name="Yan X."/>
            <person name="He Y."/>
            <person name="Liu Y."/>
            <person name="Wang X."/>
            <person name="Xiang C."/>
            <person name="Varshney R.K."/>
            <person name="Ding H."/>
            <person name="Gao S."/>
            <person name="Zong X."/>
        </authorList>
    </citation>
    <scope>NUCLEOTIDE SEQUENCE [LARGE SCALE GENOMIC DNA]</scope>
    <source>
        <strain evidence="2 3">cv. Zhongwan 6</strain>
    </source>
</reference>
<evidence type="ECO:0000256" key="1">
    <source>
        <dbReference type="SAM" id="MobiDB-lite"/>
    </source>
</evidence>
<comment type="caution">
    <text evidence="2">The sequence shown here is derived from an EMBL/GenBank/DDBJ whole genome shotgun (WGS) entry which is preliminary data.</text>
</comment>
<sequence length="171" mass="18663">MSSFKIPWSCLESPVDIESNHNATSTLPQGDRLAIVIPKEEYIAGVEACKHNLHRRIIWPKGTGVRPLGTLTLATSSFFLGQGTLINGEGILCGVVTDKIATENFQKLQLGKSKRNVPTRGYQNERGSKRAMGNNPTRPKSVVSSASAPRGTWIKPRERKDTPQGVVADAR</sequence>
<protein>
    <submittedName>
        <fullName evidence="2">Uncharacterized protein</fullName>
    </submittedName>
</protein>
<dbReference type="EMBL" id="JAMSHJ010000004">
    <property type="protein sequence ID" value="KAI5418682.1"/>
    <property type="molecule type" value="Genomic_DNA"/>
</dbReference>